<feature type="domain" description="D-alanyl-D-alanine carboxypeptidase-like core" evidence="2">
    <location>
        <begin position="128"/>
        <end position="235"/>
    </location>
</feature>
<organism evidence="3 4">
    <name type="scientific">Candidatus Gottesmanbacteria bacterium RIFCSPHIGHO2_02_FULL_40_13</name>
    <dbReference type="NCBI Taxonomy" id="1798384"/>
    <lineage>
        <taxon>Bacteria</taxon>
        <taxon>Candidatus Gottesmaniibacteriota</taxon>
    </lineage>
</organism>
<protein>
    <recommendedName>
        <fullName evidence="2">D-alanyl-D-alanine carboxypeptidase-like core domain-containing protein</fullName>
    </recommendedName>
</protein>
<dbReference type="PANTHER" id="PTHR34385:SF1">
    <property type="entry name" value="PEPTIDOGLYCAN L-ALANYL-D-GLUTAMATE ENDOPEPTIDASE CWLK"/>
    <property type="match status" value="1"/>
</dbReference>
<name>A0A1F6A8R0_9BACT</name>
<dbReference type="Gene3D" id="3.30.1380.10">
    <property type="match status" value="1"/>
</dbReference>
<dbReference type="Proteomes" id="UP000177092">
    <property type="component" value="Unassembled WGS sequence"/>
</dbReference>
<dbReference type="AlphaFoldDB" id="A0A1F6A8R0"/>
<dbReference type="EMBL" id="MFJN01000029">
    <property type="protein sequence ID" value="OGG21098.1"/>
    <property type="molecule type" value="Genomic_DNA"/>
</dbReference>
<dbReference type="InterPro" id="IPR003709">
    <property type="entry name" value="VanY-like_core_dom"/>
</dbReference>
<proteinExistence type="predicted"/>
<dbReference type="InterPro" id="IPR052179">
    <property type="entry name" value="DD-CPase-like"/>
</dbReference>
<feature type="chain" id="PRO_5009522961" description="D-alanyl-D-alanine carboxypeptidase-like core domain-containing protein" evidence="1">
    <location>
        <begin position="25"/>
        <end position="241"/>
    </location>
</feature>
<keyword evidence="1" id="KW-0732">Signal</keyword>
<dbReference type="Pfam" id="PF02557">
    <property type="entry name" value="VanY"/>
    <property type="match status" value="1"/>
</dbReference>
<feature type="signal peptide" evidence="1">
    <location>
        <begin position="1"/>
        <end position="24"/>
    </location>
</feature>
<dbReference type="SUPFAM" id="SSF55166">
    <property type="entry name" value="Hedgehog/DD-peptidase"/>
    <property type="match status" value="1"/>
</dbReference>
<accession>A0A1F6A8R0</accession>
<dbReference type="InterPro" id="IPR009045">
    <property type="entry name" value="Zn_M74/Hedgehog-like"/>
</dbReference>
<dbReference type="PANTHER" id="PTHR34385">
    <property type="entry name" value="D-ALANYL-D-ALANINE CARBOXYPEPTIDASE"/>
    <property type="match status" value="1"/>
</dbReference>
<dbReference type="STRING" id="1798384.A3D03_02580"/>
<sequence>MLIFVFLVSLSGTMLIVSSSRAGAEEIKTIKLGILTPPPTRIPPATIIPTVEEEDNPQDMPDQNDPDYQTCSDRGAGLYTPQPSLLEREFCSDKRVAFAYGATWTPPKLVNAKNKLGAGDYWVWQPEIKVREEIIDPLRDLLKAVDKSGCTAMLAYGFRSFETQQEIWENKGCAQNPDSCGVETPGWSTHQSGSAVDLYCAVLTDGNLVDFFEVPQTVISNAQKYGFIHAYSWDTPHFIAL</sequence>
<evidence type="ECO:0000313" key="3">
    <source>
        <dbReference type="EMBL" id="OGG21098.1"/>
    </source>
</evidence>
<evidence type="ECO:0000313" key="4">
    <source>
        <dbReference type="Proteomes" id="UP000177092"/>
    </source>
</evidence>
<comment type="caution">
    <text evidence="3">The sequence shown here is derived from an EMBL/GenBank/DDBJ whole genome shotgun (WGS) entry which is preliminary data.</text>
</comment>
<evidence type="ECO:0000259" key="2">
    <source>
        <dbReference type="Pfam" id="PF02557"/>
    </source>
</evidence>
<dbReference type="GO" id="GO:0006508">
    <property type="term" value="P:proteolysis"/>
    <property type="evidence" value="ECO:0007669"/>
    <property type="project" value="InterPro"/>
</dbReference>
<dbReference type="GO" id="GO:0008233">
    <property type="term" value="F:peptidase activity"/>
    <property type="evidence" value="ECO:0007669"/>
    <property type="project" value="InterPro"/>
</dbReference>
<reference evidence="3 4" key="1">
    <citation type="journal article" date="2016" name="Nat. Commun.">
        <title>Thousands of microbial genomes shed light on interconnected biogeochemical processes in an aquifer system.</title>
        <authorList>
            <person name="Anantharaman K."/>
            <person name="Brown C.T."/>
            <person name="Hug L.A."/>
            <person name="Sharon I."/>
            <person name="Castelle C.J."/>
            <person name="Probst A.J."/>
            <person name="Thomas B.C."/>
            <person name="Singh A."/>
            <person name="Wilkins M.J."/>
            <person name="Karaoz U."/>
            <person name="Brodie E.L."/>
            <person name="Williams K.H."/>
            <person name="Hubbard S.S."/>
            <person name="Banfield J.F."/>
        </authorList>
    </citation>
    <scope>NUCLEOTIDE SEQUENCE [LARGE SCALE GENOMIC DNA]</scope>
</reference>
<gene>
    <name evidence="3" type="ORF">A3D03_02580</name>
</gene>
<evidence type="ECO:0000256" key="1">
    <source>
        <dbReference type="SAM" id="SignalP"/>
    </source>
</evidence>